<dbReference type="InterPro" id="IPR036322">
    <property type="entry name" value="WD40_repeat_dom_sf"/>
</dbReference>
<dbReference type="RefSeq" id="XP_033683503.1">
    <property type="nucleotide sequence ID" value="XM_033829237.1"/>
</dbReference>
<reference evidence="1" key="1">
    <citation type="journal article" date="2020" name="Stud. Mycol.">
        <title>101 Dothideomycetes genomes: a test case for predicting lifestyles and emergence of pathogens.</title>
        <authorList>
            <person name="Haridas S."/>
            <person name="Albert R."/>
            <person name="Binder M."/>
            <person name="Bloem J."/>
            <person name="Labutti K."/>
            <person name="Salamov A."/>
            <person name="Andreopoulos B."/>
            <person name="Baker S."/>
            <person name="Barry K."/>
            <person name="Bills G."/>
            <person name="Bluhm B."/>
            <person name="Cannon C."/>
            <person name="Castanera R."/>
            <person name="Culley D."/>
            <person name="Daum C."/>
            <person name="Ezra D."/>
            <person name="Gonzalez J."/>
            <person name="Henrissat B."/>
            <person name="Kuo A."/>
            <person name="Liang C."/>
            <person name="Lipzen A."/>
            <person name="Lutzoni F."/>
            <person name="Magnuson J."/>
            <person name="Mondo S."/>
            <person name="Nolan M."/>
            <person name="Ohm R."/>
            <person name="Pangilinan J."/>
            <person name="Park H.-J."/>
            <person name="Ramirez L."/>
            <person name="Alfaro M."/>
            <person name="Sun H."/>
            <person name="Tritt A."/>
            <person name="Yoshinaga Y."/>
            <person name="Zwiers L.-H."/>
            <person name="Turgeon B."/>
            <person name="Goodwin S."/>
            <person name="Spatafora J."/>
            <person name="Crous P."/>
            <person name="Grigoriev I."/>
        </authorList>
    </citation>
    <scope>NUCLEOTIDE SEQUENCE</scope>
    <source>
        <strain evidence="1">CBS 122368</strain>
    </source>
</reference>
<dbReference type="EMBL" id="ML987196">
    <property type="protein sequence ID" value="KAF2248499.1"/>
    <property type="molecule type" value="Genomic_DNA"/>
</dbReference>
<organism evidence="1 2">
    <name type="scientific">Trematosphaeria pertusa</name>
    <dbReference type="NCBI Taxonomy" id="390896"/>
    <lineage>
        <taxon>Eukaryota</taxon>
        <taxon>Fungi</taxon>
        <taxon>Dikarya</taxon>
        <taxon>Ascomycota</taxon>
        <taxon>Pezizomycotina</taxon>
        <taxon>Dothideomycetes</taxon>
        <taxon>Pleosporomycetidae</taxon>
        <taxon>Pleosporales</taxon>
        <taxon>Massarineae</taxon>
        <taxon>Trematosphaeriaceae</taxon>
        <taxon>Trematosphaeria</taxon>
    </lineage>
</organism>
<dbReference type="SUPFAM" id="SSF50978">
    <property type="entry name" value="WD40 repeat-like"/>
    <property type="match status" value="1"/>
</dbReference>
<evidence type="ECO:0000313" key="2">
    <source>
        <dbReference type="Proteomes" id="UP000800094"/>
    </source>
</evidence>
<dbReference type="AlphaFoldDB" id="A0A6A6IE75"/>
<dbReference type="GeneID" id="54582567"/>
<proteinExistence type="predicted"/>
<evidence type="ECO:0008006" key="3">
    <source>
        <dbReference type="Google" id="ProtNLM"/>
    </source>
</evidence>
<protein>
    <recommendedName>
        <fullName evidence="3">WD40 repeat-like protein</fullName>
    </recommendedName>
</protein>
<keyword evidence="2" id="KW-1185">Reference proteome</keyword>
<evidence type="ECO:0000313" key="1">
    <source>
        <dbReference type="EMBL" id="KAF2248499.1"/>
    </source>
</evidence>
<sequence length="466" mass="51458">MSRVNSYASSGSSASRLSAMNERFELVLPTSVSDSKTQLHRKRYMPWSLDDATIISTAISASGWVATASSWKIRLYYAKNRAPTEKISKDREFRIEPETENEKIRSIAISLDLLAVLTHRRLIVYEYREPGEGALETVYIDKTGIGTPKSVSILQVGSVSARITGFAWIAVGGEGRVKLFEYAYLSCWSPHRYRSTLNCLQTSSKIRIVAFSHFSPMNSFVVCGVASDDRMHCWDVRVQESSSPRIISSWELDYTSRQNEPPHRGEITSAAIFNSPSGRAYIFCTVDQRHGSQLLRSFIAPLEHSTNDNGPCTLQWRALPDSVAGRNALQGTATSNGRFLVTIEDGLIRLITLRPAYEGGLTCLEPEMKWSSELKVVARNVSGISLSVTEEDGSLNVLAVDGHGNLIRAHISVPGMPRPEPPAFVRITHGNVVSELPSIPPELPGAHIVRELQAGSSDDEIRVVAR</sequence>
<name>A0A6A6IE75_9PLEO</name>
<accession>A0A6A6IE75</accession>
<dbReference type="OrthoDB" id="3759755at2759"/>
<gene>
    <name evidence="1" type="ORF">BU26DRAFT_520176</name>
</gene>
<dbReference type="Proteomes" id="UP000800094">
    <property type="component" value="Unassembled WGS sequence"/>
</dbReference>